<evidence type="ECO:0000313" key="1">
    <source>
        <dbReference type="EMBL" id="CAE7773834.1"/>
    </source>
</evidence>
<dbReference type="OrthoDB" id="7537227at2759"/>
<evidence type="ECO:0000313" key="2">
    <source>
        <dbReference type="Proteomes" id="UP000649617"/>
    </source>
</evidence>
<dbReference type="PANTHER" id="PTHR23314">
    <property type="entry name" value="SPERM-ASSOCIATED ANTIGEN 6 ARMADILLO REPEAT-CONTAINING"/>
    <property type="match status" value="1"/>
</dbReference>
<comment type="caution">
    <text evidence="1">The sequence shown here is derived from an EMBL/GenBank/DDBJ whole genome shotgun (WGS) entry which is preliminary data.</text>
</comment>
<dbReference type="PANTHER" id="PTHR23314:SF0">
    <property type="entry name" value="SPERM-ASSOCIATED ANTIGEN 6"/>
    <property type="match status" value="1"/>
</dbReference>
<dbReference type="GO" id="GO:0008017">
    <property type="term" value="F:microtubule binding"/>
    <property type="evidence" value="ECO:0007669"/>
    <property type="project" value="TreeGrafter"/>
</dbReference>
<dbReference type="AlphaFoldDB" id="A0A812YEC8"/>
<dbReference type="GO" id="GO:0015630">
    <property type="term" value="C:microtubule cytoskeleton"/>
    <property type="evidence" value="ECO:0007669"/>
    <property type="project" value="TreeGrafter"/>
</dbReference>
<reference evidence="1" key="1">
    <citation type="submission" date="2021-02" db="EMBL/GenBank/DDBJ databases">
        <authorList>
            <person name="Dougan E. K."/>
            <person name="Rhodes N."/>
            <person name="Thang M."/>
            <person name="Chan C."/>
        </authorList>
    </citation>
    <scope>NUCLEOTIDE SEQUENCE</scope>
</reference>
<dbReference type="Proteomes" id="UP000649617">
    <property type="component" value="Unassembled WGS sequence"/>
</dbReference>
<dbReference type="EMBL" id="CAJNIZ010047695">
    <property type="protein sequence ID" value="CAE7773834.1"/>
    <property type="molecule type" value="Genomic_DNA"/>
</dbReference>
<proteinExistence type="predicted"/>
<gene>
    <name evidence="1" type="ORF">SPIL2461_LOCUS22857</name>
</gene>
<accession>A0A812YEC8</accession>
<name>A0A812YEC8_SYMPI</name>
<feature type="non-terminal residue" evidence="1">
    <location>
        <position position="1"/>
    </location>
</feature>
<sequence length="54" mass="5982">RAVLQVFEEYQKARVTFVQTVADLATRPQNIDALQNAGVMALLRPLLLDNVASI</sequence>
<dbReference type="GO" id="GO:0003341">
    <property type="term" value="P:cilium movement"/>
    <property type="evidence" value="ECO:0007669"/>
    <property type="project" value="TreeGrafter"/>
</dbReference>
<keyword evidence="2" id="KW-1185">Reference proteome</keyword>
<feature type="non-terminal residue" evidence="1">
    <location>
        <position position="54"/>
    </location>
</feature>
<protein>
    <submittedName>
        <fullName evidence="1">Uncharacterized protein</fullName>
    </submittedName>
</protein>
<organism evidence="1 2">
    <name type="scientific">Symbiodinium pilosum</name>
    <name type="common">Dinoflagellate</name>
    <dbReference type="NCBI Taxonomy" id="2952"/>
    <lineage>
        <taxon>Eukaryota</taxon>
        <taxon>Sar</taxon>
        <taxon>Alveolata</taxon>
        <taxon>Dinophyceae</taxon>
        <taxon>Suessiales</taxon>
        <taxon>Symbiodiniaceae</taxon>
        <taxon>Symbiodinium</taxon>
    </lineage>
</organism>